<protein>
    <submittedName>
        <fullName evidence="1">Uncharacterized protein</fullName>
    </submittedName>
</protein>
<organism evidence="1">
    <name type="scientific">marine metagenome</name>
    <dbReference type="NCBI Taxonomy" id="408172"/>
    <lineage>
        <taxon>unclassified sequences</taxon>
        <taxon>metagenomes</taxon>
        <taxon>ecological metagenomes</taxon>
    </lineage>
</organism>
<sequence length="32" mass="3376">MKITKYQIGALTLALLMAFTFGGCGKTKGNTP</sequence>
<name>A0A382JZ15_9ZZZZ</name>
<accession>A0A382JZ15</accession>
<feature type="non-terminal residue" evidence="1">
    <location>
        <position position="32"/>
    </location>
</feature>
<gene>
    <name evidence="1" type="ORF">METZ01_LOCUS269347</name>
</gene>
<dbReference type="PROSITE" id="PS51257">
    <property type="entry name" value="PROKAR_LIPOPROTEIN"/>
    <property type="match status" value="1"/>
</dbReference>
<reference evidence="1" key="1">
    <citation type="submission" date="2018-05" db="EMBL/GenBank/DDBJ databases">
        <authorList>
            <person name="Lanie J.A."/>
            <person name="Ng W.-L."/>
            <person name="Kazmierczak K.M."/>
            <person name="Andrzejewski T.M."/>
            <person name="Davidsen T.M."/>
            <person name="Wayne K.J."/>
            <person name="Tettelin H."/>
            <person name="Glass J.I."/>
            <person name="Rusch D."/>
            <person name="Podicherti R."/>
            <person name="Tsui H.-C.T."/>
            <person name="Winkler M.E."/>
        </authorList>
    </citation>
    <scope>NUCLEOTIDE SEQUENCE</scope>
</reference>
<dbReference type="AlphaFoldDB" id="A0A382JZ15"/>
<proteinExistence type="predicted"/>
<dbReference type="EMBL" id="UINC01076893">
    <property type="protein sequence ID" value="SVC16493.1"/>
    <property type="molecule type" value="Genomic_DNA"/>
</dbReference>
<evidence type="ECO:0000313" key="1">
    <source>
        <dbReference type="EMBL" id="SVC16493.1"/>
    </source>
</evidence>